<accession>A0A8J5JT02</accession>
<feature type="region of interest" description="Disordered" evidence="1">
    <location>
        <begin position="95"/>
        <end position="125"/>
    </location>
</feature>
<protein>
    <submittedName>
        <fullName evidence="2">Uncharacterized protein</fullName>
    </submittedName>
</protein>
<feature type="compositionally biased region" description="Polar residues" evidence="1">
    <location>
        <begin position="109"/>
        <end position="125"/>
    </location>
</feature>
<evidence type="ECO:0000256" key="1">
    <source>
        <dbReference type="SAM" id="MobiDB-lite"/>
    </source>
</evidence>
<sequence>VGALAGADSDADICVNSSGDGNSLALGGDMLRCLCPKKSVLRSFSWQDEEAVARLPRILTEDTPQAHTSHMTPLPNSLISSRRLEALQTNREMAIHKQQPMKAQHNKEFSNFFSPGTPSYQTIKP</sequence>
<dbReference type="AlphaFoldDB" id="A0A8J5JT02"/>
<evidence type="ECO:0000313" key="3">
    <source>
        <dbReference type="Proteomes" id="UP000747542"/>
    </source>
</evidence>
<name>A0A8J5JT02_HOMAM</name>
<proteinExistence type="predicted"/>
<comment type="caution">
    <text evidence="2">The sequence shown here is derived from an EMBL/GenBank/DDBJ whole genome shotgun (WGS) entry which is preliminary data.</text>
</comment>
<gene>
    <name evidence="2" type="ORF">Hamer_G011291</name>
</gene>
<dbReference type="EMBL" id="JAHLQT010034478">
    <property type="protein sequence ID" value="KAG7158634.1"/>
    <property type="molecule type" value="Genomic_DNA"/>
</dbReference>
<keyword evidence="3" id="KW-1185">Reference proteome</keyword>
<dbReference type="Proteomes" id="UP000747542">
    <property type="component" value="Unassembled WGS sequence"/>
</dbReference>
<feature type="non-terminal residue" evidence="2">
    <location>
        <position position="125"/>
    </location>
</feature>
<organism evidence="2 3">
    <name type="scientific">Homarus americanus</name>
    <name type="common">American lobster</name>
    <dbReference type="NCBI Taxonomy" id="6706"/>
    <lineage>
        <taxon>Eukaryota</taxon>
        <taxon>Metazoa</taxon>
        <taxon>Ecdysozoa</taxon>
        <taxon>Arthropoda</taxon>
        <taxon>Crustacea</taxon>
        <taxon>Multicrustacea</taxon>
        <taxon>Malacostraca</taxon>
        <taxon>Eumalacostraca</taxon>
        <taxon>Eucarida</taxon>
        <taxon>Decapoda</taxon>
        <taxon>Pleocyemata</taxon>
        <taxon>Astacidea</taxon>
        <taxon>Nephropoidea</taxon>
        <taxon>Nephropidae</taxon>
        <taxon>Homarus</taxon>
    </lineage>
</organism>
<evidence type="ECO:0000313" key="2">
    <source>
        <dbReference type="EMBL" id="KAG7158634.1"/>
    </source>
</evidence>
<reference evidence="2" key="1">
    <citation type="journal article" date="2021" name="Sci. Adv.">
        <title>The American lobster genome reveals insights on longevity, neural, and immune adaptations.</title>
        <authorList>
            <person name="Polinski J.M."/>
            <person name="Zimin A.V."/>
            <person name="Clark K.F."/>
            <person name="Kohn A.B."/>
            <person name="Sadowski N."/>
            <person name="Timp W."/>
            <person name="Ptitsyn A."/>
            <person name="Khanna P."/>
            <person name="Romanova D.Y."/>
            <person name="Williams P."/>
            <person name="Greenwood S.J."/>
            <person name="Moroz L.L."/>
            <person name="Walt D.R."/>
            <person name="Bodnar A.G."/>
        </authorList>
    </citation>
    <scope>NUCLEOTIDE SEQUENCE</scope>
    <source>
        <strain evidence="2">GMGI-L3</strain>
    </source>
</reference>